<organism evidence="1 2">
    <name type="scientific">Helicocarpus griseus UAMH5409</name>
    <dbReference type="NCBI Taxonomy" id="1447875"/>
    <lineage>
        <taxon>Eukaryota</taxon>
        <taxon>Fungi</taxon>
        <taxon>Dikarya</taxon>
        <taxon>Ascomycota</taxon>
        <taxon>Pezizomycotina</taxon>
        <taxon>Eurotiomycetes</taxon>
        <taxon>Eurotiomycetidae</taxon>
        <taxon>Onygenales</taxon>
        <taxon>Ajellomycetaceae</taxon>
        <taxon>Helicocarpus</taxon>
    </lineage>
</organism>
<comment type="caution">
    <text evidence="1">The sequence shown here is derived from an EMBL/GenBank/DDBJ whole genome shotgun (WGS) entry which is preliminary data.</text>
</comment>
<dbReference type="OrthoDB" id="4360110at2759"/>
<gene>
    <name evidence="1" type="ORF">AJ79_10163</name>
</gene>
<name>A0A2B7WF78_9EURO</name>
<dbReference type="AlphaFoldDB" id="A0A2B7WF78"/>
<accession>A0A2B7WF78</accession>
<dbReference type="EMBL" id="PDNB01000371">
    <property type="protein sequence ID" value="PGG95252.1"/>
    <property type="molecule type" value="Genomic_DNA"/>
</dbReference>
<proteinExistence type="predicted"/>
<keyword evidence="2" id="KW-1185">Reference proteome</keyword>
<dbReference type="Proteomes" id="UP000223968">
    <property type="component" value="Unassembled WGS sequence"/>
</dbReference>
<reference evidence="1 2" key="1">
    <citation type="submission" date="2017-10" db="EMBL/GenBank/DDBJ databases">
        <title>Comparative genomics in systemic dimorphic fungi from Ajellomycetaceae.</title>
        <authorList>
            <person name="Munoz J.F."/>
            <person name="Mcewen J.G."/>
            <person name="Clay O.K."/>
            <person name="Cuomo C.A."/>
        </authorList>
    </citation>
    <scope>NUCLEOTIDE SEQUENCE [LARGE SCALE GENOMIC DNA]</scope>
    <source>
        <strain evidence="1 2">UAMH5409</strain>
    </source>
</reference>
<sequence>MLAAEMVSARKEREWTGNGLFTAEKLLRAAEELILVNTDIQPAPVTCNGRPMASKIQAPNHRPDPRTDTHASLFSKLYPTMEEIKLCADAKHFFAIACGAGSCDQGLARAIAESGNDILIGGYCEAADDKTLSQLQQVDWQLSSLGAGIIQFRALGYYRDHARRRLPEGIYGSRMTGYIVHRHIDIAIFNGVLPASLATGEELDESRYNLLSEACSLINDLIGLRSDTMRKTRENIVLRGVRGNICEYLSTLLSHCLQLTCEVISSGKLGAIVVMSFCNWVVMASHHKLSELVTQTRQVLQRPACKYALESDTSSYRKLLATLAPYGSGVRTMVPASSRSGRRWIDYTTPIRLRLLGTV</sequence>
<evidence type="ECO:0000313" key="2">
    <source>
        <dbReference type="Proteomes" id="UP000223968"/>
    </source>
</evidence>
<protein>
    <submittedName>
        <fullName evidence="1">Uncharacterized protein</fullName>
    </submittedName>
</protein>
<evidence type="ECO:0000313" key="1">
    <source>
        <dbReference type="EMBL" id="PGG95252.1"/>
    </source>
</evidence>